<dbReference type="InterPro" id="IPR000477">
    <property type="entry name" value="RT_dom"/>
</dbReference>
<dbReference type="InterPro" id="IPR043502">
    <property type="entry name" value="DNA/RNA_pol_sf"/>
</dbReference>
<dbReference type="OrthoDB" id="9908259at2759"/>
<name>A0A8C5M3V0_9ANUR</name>
<evidence type="ECO:0000313" key="2">
    <source>
        <dbReference type="Ensembl" id="ENSLLEP00000008463.1"/>
    </source>
</evidence>
<dbReference type="PANTHER" id="PTHR31635">
    <property type="entry name" value="REVERSE TRANSCRIPTASE DOMAIN-CONTAINING PROTEIN-RELATED"/>
    <property type="match status" value="1"/>
</dbReference>
<dbReference type="CDD" id="cd01650">
    <property type="entry name" value="RT_nLTR_like"/>
    <property type="match status" value="1"/>
</dbReference>
<dbReference type="Pfam" id="PF00078">
    <property type="entry name" value="RVT_1"/>
    <property type="match status" value="1"/>
</dbReference>
<protein>
    <recommendedName>
        <fullName evidence="1">Reverse transcriptase domain-containing protein</fullName>
    </recommendedName>
</protein>
<dbReference type="Ensembl" id="ENSLLET00000008799.1">
    <property type="protein sequence ID" value="ENSLLEP00000008463.1"/>
    <property type="gene ID" value="ENSLLEG00000005377.1"/>
</dbReference>
<dbReference type="Proteomes" id="UP000694569">
    <property type="component" value="Unplaced"/>
</dbReference>
<evidence type="ECO:0000259" key="1">
    <source>
        <dbReference type="PROSITE" id="PS50878"/>
    </source>
</evidence>
<evidence type="ECO:0000313" key="3">
    <source>
        <dbReference type="Proteomes" id="UP000694569"/>
    </source>
</evidence>
<keyword evidence="3" id="KW-1185">Reference proteome</keyword>
<feature type="domain" description="Reverse transcriptase" evidence="1">
    <location>
        <begin position="97"/>
        <end position="367"/>
    </location>
</feature>
<dbReference type="GeneTree" id="ENSGT00940000165023"/>
<dbReference type="PANTHER" id="PTHR31635:SF196">
    <property type="entry name" value="REVERSE TRANSCRIPTASE DOMAIN-CONTAINING PROTEIN-RELATED"/>
    <property type="match status" value="1"/>
</dbReference>
<reference evidence="2" key="2">
    <citation type="submission" date="2025-09" db="UniProtKB">
        <authorList>
            <consortium name="Ensembl"/>
        </authorList>
    </citation>
    <scope>IDENTIFICATION</scope>
</reference>
<dbReference type="PROSITE" id="PS50878">
    <property type="entry name" value="RT_POL"/>
    <property type="match status" value="1"/>
</dbReference>
<sequence length="367" mass="40988">MLSLLRDHFTELYNLPTDHQPSSSDSMRRFVDTHTHTKLTPLMREALDSPLTIEELHNAIKLTPTGKTPGPDGLSLRYYKTFLPTLAPAWLQAFNTMTQRPHALPPQSLSATITLIPKPNKDHDLCANYRPISPLNQDLKIFAKALALRMARYIPRLVHPDQAGFIPGREARDNTVRALNLIHVAAKSRSDPSLLLSTDAEKAFDRVSWPYLFYTLQQMGFGSNMLAWIGSLYADPTARFNLNGTLTPPFRIRNGTRPGCPLSPLLFALSLEPLLHAVRSDPSIHGIEVAGHRHKVAAYADELLFFIRQPLISLPALTSLLREFGTISNYKINMNKSEILGLTVPPLYAHSYKPRSPSDGANPHLSI</sequence>
<organism evidence="2 3">
    <name type="scientific">Leptobrachium leishanense</name>
    <name type="common">Leishan spiny toad</name>
    <dbReference type="NCBI Taxonomy" id="445787"/>
    <lineage>
        <taxon>Eukaryota</taxon>
        <taxon>Metazoa</taxon>
        <taxon>Chordata</taxon>
        <taxon>Craniata</taxon>
        <taxon>Vertebrata</taxon>
        <taxon>Euteleostomi</taxon>
        <taxon>Amphibia</taxon>
        <taxon>Batrachia</taxon>
        <taxon>Anura</taxon>
        <taxon>Pelobatoidea</taxon>
        <taxon>Megophryidae</taxon>
        <taxon>Leptobrachium</taxon>
    </lineage>
</organism>
<accession>A0A8C5M3V0</accession>
<proteinExistence type="predicted"/>
<reference evidence="2" key="1">
    <citation type="submission" date="2025-08" db="UniProtKB">
        <authorList>
            <consortium name="Ensembl"/>
        </authorList>
    </citation>
    <scope>IDENTIFICATION</scope>
</reference>
<dbReference type="AlphaFoldDB" id="A0A8C5M3V0"/>
<dbReference type="SUPFAM" id="SSF56672">
    <property type="entry name" value="DNA/RNA polymerases"/>
    <property type="match status" value="1"/>
</dbReference>